<dbReference type="Proteomes" id="UP000800039">
    <property type="component" value="Unassembled WGS sequence"/>
</dbReference>
<gene>
    <name evidence="2" type="ORF">K460DRAFT_354247</name>
</gene>
<evidence type="ECO:0000256" key="1">
    <source>
        <dbReference type="SAM" id="MobiDB-lite"/>
    </source>
</evidence>
<dbReference type="GeneID" id="63849021"/>
<organism evidence="2 3">
    <name type="scientific">Cucurbitaria berberidis CBS 394.84</name>
    <dbReference type="NCBI Taxonomy" id="1168544"/>
    <lineage>
        <taxon>Eukaryota</taxon>
        <taxon>Fungi</taxon>
        <taxon>Dikarya</taxon>
        <taxon>Ascomycota</taxon>
        <taxon>Pezizomycotina</taxon>
        <taxon>Dothideomycetes</taxon>
        <taxon>Pleosporomycetidae</taxon>
        <taxon>Pleosporales</taxon>
        <taxon>Pleosporineae</taxon>
        <taxon>Cucurbitariaceae</taxon>
        <taxon>Cucurbitaria</taxon>
    </lineage>
</organism>
<feature type="compositionally biased region" description="Basic and acidic residues" evidence="1">
    <location>
        <begin position="177"/>
        <end position="196"/>
    </location>
</feature>
<dbReference type="OrthoDB" id="3675680at2759"/>
<feature type="region of interest" description="Disordered" evidence="1">
    <location>
        <begin position="42"/>
        <end position="64"/>
    </location>
</feature>
<feature type="region of interest" description="Disordered" evidence="1">
    <location>
        <begin position="172"/>
        <end position="198"/>
    </location>
</feature>
<protein>
    <submittedName>
        <fullName evidence="2">Uncharacterized protein</fullName>
    </submittedName>
</protein>
<proteinExistence type="predicted"/>
<sequence>MPASLNLSSSGSNDYKFIIDLPTPSSTAACTPTMGEFDVEPAAEDNDALEAQPSKEREQAPQPLGAKQTVSSLLAVLASQAQQNSVFSSESSIINYMYSNAITPADVEVLIPAMINNFNIMDKLALNIGWNHFRGYISEIEIDQILAHILAKGDYQNLMFEATKAQIELHRPRHHPRDANAKAKEHAKKAARESQNRRKNMPAIYKQPSVAGTLPYGCTTLADVYADVYGMTWSQVLQISDRTKASSKGKIKIKMNKSGSLNSSSAASAPSFFSQTRLHNGPGLTDKRKPIVRLPQAQDLAKVESKKAETEKVESKKVKSKKADYDFLWAKTRSSPDLLGRKKCEVIVVKLPPQN</sequence>
<name>A0A9P4LBT9_9PLEO</name>
<dbReference type="EMBL" id="ML976615">
    <property type="protein sequence ID" value="KAF1849395.1"/>
    <property type="molecule type" value="Genomic_DNA"/>
</dbReference>
<reference evidence="2" key="1">
    <citation type="submission" date="2020-01" db="EMBL/GenBank/DDBJ databases">
        <authorList>
            <consortium name="DOE Joint Genome Institute"/>
            <person name="Haridas S."/>
            <person name="Albert R."/>
            <person name="Binder M."/>
            <person name="Bloem J."/>
            <person name="Labutti K."/>
            <person name="Salamov A."/>
            <person name="Andreopoulos B."/>
            <person name="Baker S.E."/>
            <person name="Barry K."/>
            <person name="Bills G."/>
            <person name="Bluhm B.H."/>
            <person name="Cannon C."/>
            <person name="Castanera R."/>
            <person name="Culley D.E."/>
            <person name="Daum C."/>
            <person name="Ezra D."/>
            <person name="Gonzalez J.B."/>
            <person name="Henrissat B."/>
            <person name="Kuo A."/>
            <person name="Liang C."/>
            <person name="Lipzen A."/>
            <person name="Lutzoni F."/>
            <person name="Magnuson J."/>
            <person name="Mondo S."/>
            <person name="Nolan M."/>
            <person name="Ohm R."/>
            <person name="Pangilinan J."/>
            <person name="Park H.-J."/>
            <person name="Ramirez L."/>
            <person name="Alfaro M."/>
            <person name="Sun H."/>
            <person name="Tritt A."/>
            <person name="Yoshinaga Y."/>
            <person name="Zwiers L.-H."/>
            <person name="Turgeon B.G."/>
            <person name="Goodwin S.B."/>
            <person name="Spatafora J.W."/>
            <person name="Crous P.W."/>
            <person name="Grigoriev I.V."/>
        </authorList>
    </citation>
    <scope>NUCLEOTIDE SEQUENCE</scope>
    <source>
        <strain evidence="2">CBS 394.84</strain>
    </source>
</reference>
<keyword evidence="3" id="KW-1185">Reference proteome</keyword>
<comment type="caution">
    <text evidence="2">The sequence shown here is derived from an EMBL/GenBank/DDBJ whole genome shotgun (WGS) entry which is preliminary data.</text>
</comment>
<dbReference type="AlphaFoldDB" id="A0A9P4LBT9"/>
<accession>A0A9P4LBT9</accession>
<evidence type="ECO:0000313" key="3">
    <source>
        <dbReference type="Proteomes" id="UP000800039"/>
    </source>
</evidence>
<evidence type="ECO:0000313" key="2">
    <source>
        <dbReference type="EMBL" id="KAF1849395.1"/>
    </source>
</evidence>
<dbReference type="RefSeq" id="XP_040791958.1">
    <property type="nucleotide sequence ID" value="XM_040931769.1"/>
</dbReference>